<proteinExistence type="inferred from homology"/>
<dbReference type="Gene3D" id="3.30.310.10">
    <property type="entry name" value="TATA-Binding Protein"/>
    <property type="match status" value="2"/>
</dbReference>
<name>A0ABP1FQU3_9CHLO</name>
<keyword evidence="5" id="KW-1185">Reference proteome</keyword>
<dbReference type="InterPro" id="IPR000814">
    <property type="entry name" value="TBP"/>
</dbReference>
<organism evidence="4 5">
    <name type="scientific">Coccomyxa viridis</name>
    <dbReference type="NCBI Taxonomy" id="1274662"/>
    <lineage>
        <taxon>Eukaryota</taxon>
        <taxon>Viridiplantae</taxon>
        <taxon>Chlorophyta</taxon>
        <taxon>core chlorophytes</taxon>
        <taxon>Trebouxiophyceae</taxon>
        <taxon>Trebouxiophyceae incertae sedis</taxon>
        <taxon>Coccomyxaceae</taxon>
        <taxon>Coccomyxa</taxon>
    </lineage>
</organism>
<sequence length="268" mass="28849">MQEAGACAPNSMQTLVAGTAKASGISSLHISSAMASFTVGVKLDPRDVARRSLNVEYNPKKASSTSVMKQTRNPNTTARIYASGKVGLMGAKSEAAARIAARKICKTLTKLGYKARFQNFKINNMMASTNMGFPIHLQGLAESHADCADYDPDMHSDLRYRMKDPKVTLRIFVSGSVTLTGARSREDVHRAFEKISPVLEQFRKGPAATCQQQSPAQTLAACPNLSAPLGTPAAQLQLSGAQEGLQTQQCWSAAEEFFPASYLAMLLD</sequence>
<comment type="caution">
    <text evidence="4">The sequence shown here is derived from an EMBL/GenBank/DDBJ whole genome shotgun (WGS) entry which is preliminary data.</text>
</comment>
<dbReference type="Proteomes" id="UP001497392">
    <property type="component" value="Unassembled WGS sequence"/>
</dbReference>
<evidence type="ECO:0000313" key="5">
    <source>
        <dbReference type="Proteomes" id="UP001497392"/>
    </source>
</evidence>
<dbReference type="PANTHER" id="PTHR10126">
    <property type="entry name" value="TATA-BOX BINDING PROTEIN"/>
    <property type="match status" value="1"/>
</dbReference>
<reference evidence="4 5" key="1">
    <citation type="submission" date="2024-06" db="EMBL/GenBank/DDBJ databases">
        <authorList>
            <person name="Kraege A."/>
            <person name="Thomma B."/>
        </authorList>
    </citation>
    <scope>NUCLEOTIDE SEQUENCE [LARGE SCALE GENOMIC DNA]</scope>
</reference>
<evidence type="ECO:0000313" key="4">
    <source>
        <dbReference type="EMBL" id="CAL5221316.1"/>
    </source>
</evidence>
<gene>
    <name evidence="4" type="primary">g3488</name>
    <name evidence="4" type="ORF">VP750_LOCUS2975</name>
</gene>
<evidence type="ECO:0000256" key="2">
    <source>
        <dbReference type="ARBA" id="ARBA00023125"/>
    </source>
</evidence>
<accession>A0ABP1FQU3</accession>
<protein>
    <submittedName>
        <fullName evidence="4">G3488 protein</fullName>
    </submittedName>
</protein>
<dbReference type="SUPFAM" id="SSF55945">
    <property type="entry name" value="TATA-box binding protein-like"/>
    <property type="match status" value="2"/>
</dbReference>
<dbReference type="EMBL" id="CAXHTA020000005">
    <property type="protein sequence ID" value="CAL5221316.1"/>
    <property type="molecule type" value="Genomic_DNA"/>
</dbReference>
<dbReference type="InterPro" id="IPR012295">
    <property type="entry name" value="TBP_dom_sf"/>
</dbReference>
<keyword evidence="2" id="KW-0238">DNA-binding</keyword>
<dbReference type="Pfam" id="PF00352">
    <property type="entry name" value="TBP"/>
    <property type="match status" value="2"/>
</dbReference>
<evidence type="ECO:0000256" key="3">
    <source>
        <dbReference type="ARBA" id="ARBA00023163"/>
    </source>
</evidence>
<evidence type="ECO:0000256" key="1">
    <source>
        <dbReference type="ARBA" id="ARBA00005560"/>
    </source>
</evidence>
<keyword evidence="3" id="KW-0804">Transcription</keyword>
<dbReference type="PRINTS" id="PR00686">
    <property type="entry name" value="TIFACTORIID"/>
</dbReference>
<dbReference type="CDD" id="cd00652">
    <property type="entry name" value="TBP_TLF"/>
    <property type="match status" value="1"/>
</dbReference>
<comment type="similarity">
    <text evidence="1">Belongs to the TBP family.</text>
</comment>